<organism evidence="3 4">
    <name type="scientific">Actinomadura rugatobispora</name>
    <dbReference type="NCBI Taxonomy" id="1994"/>
    <lineage>
        <taxon>Bacteria</taxon>
        <taxon>Bacillati</taxon>
        <taxon>Actinomycetota</taxon>
        <taxon>Actinomycetes</taxon>
        <taxon>Streptosporangiales</taxon>
        <taxon>Thermomonosporaceae</taxon>
        <taxon>Actinomadura</taxon>
    </lineage>
</organism>
<proteinExistence type="inferred from homology"/>
<evidence type="ECO:0000313" key="4">
    <source>
        <dbReference type="Proteomes" id="UP001596074"/>
    </source>
</evidence>
<dbReference type="Gene3D" id="1.10.287.1060">
    <property type="entry name" value="ESAT-6-like"/>
    <property type="match status" value="1"/>
</dbReference>
<comment type="similarity">
    <text evidence="1">Belongs to the WXG100 family.</text>
</comment>
<dbReference type="InterPro" id="IPR036689">
    <property type="entry name" value="ESAT-6-like_sf"/>
</dbReference>
<dbReference type="Pfam" id="PF06013">
    <property type="entry name" value="WXG100"/>
    <property type="match status" value="1"/>
</dbReference>
<accession>A0ABW1AAT0</accession>
<dbReference type="SUPFAM" id="SSF140453">
    <property type="entry name" value="EsxAB dimer-like"/>
    <property type="match status" value="1"/>
</dbReference>
<comment type="caution">
    <text evidence="3">The sequence shown here is derived from an EMBL/GenBank/DDBJ whole genome shotgun (WGS) entry which is preliminary data.</text>
</comment>
<name>A0ABW1AAT0_9ACTN</name>
<dbReference type="RefSeq" id="WP_378288081.1">
    <property type="nucleotide sequence ID" value="NZ_JBHSON010000081.1"/>
</dbReference>
<protein>
    <recommendedName>
        <fullName evidence="1">ESAT-6-like protein</fullName>
    </recommendedName>
</protein>
<evidence type="ECO:0000313" key="3">
    <source>
        <dbReference type="EMBL" id="MFC5752122.1"/>
    </source>
</evidence>
<reference evidence="4" key="1">
    <citation type="journal article" date="2019" name="Int. J. Syst. Evol. Microbiol.">
        <title>The Global Catalogue of Microorganisms (GCM) 10K type strain sequencing project: providing services to taxonomists for standard genome sequencing and annotation.</title>
        <authorList>
            <consortium name="The Broad Institute Genomics Platform"/>
            <consortium name="The Broad Institute Genome Sequencing Center for Infectious Disease"/>
            <person name="Wu L."/>
            <person name="Ma J."/>
        </authorList>
    </citation>
    <scope>NUCLEOTIDE SEQUENCE [LARGE SCALE GENOMIC DNA]</scope>
    <source>
        <strain evidence="4">KCTC 42087</strain>
    </source>
</reference>
<feature type="coiled-coil region" evidence="2">
    <location>
        <begin position="13"/>
        <end position="44"/>
    </location>
</feature>
<dbReference type="Proteomes" id="UP001596074">
    <property type="component" value="Unassembled WGS sequence"/>
</dbReference>
<dbReference type="InterPro" id="IPR010310">
    <property type="entry name" value="T7SS_ESAT-6-like"/>
</dbReference>
<gene>
    <name evidence="3" type="ORF">ACFPZN_41485</name>
</gene>
<sequence>MSTDYTLVNFGAMKEAQASFAKALNEYKAALNELQSKVQSTLAEWEGDADQAYQAMQKQWNAAGEQLGQVVHNMGQAIGDSHDGYLTTERRNTAMFGG</sequence>
<dbReference type="EMBL" id="JBHSON010000081">
    <property type="protein sequence ID" value="MFC5752122.1"/>
    <property type="molecule type" value="Genomic_DNA"/>
</dbReference>
<evidence type="ECO:0000256" key="2">
    <source>
        <dbReference type="SAM" id="Coils"/>
    </source>
</evidence>
<keyword evidence="4" id="KW-1185">Reference proteome</keyword>
<keyword evidence="2" id="KW-0175">Coiled coil</keyword>
<evidence type="ECO:0000256" key="1">
    <source>
        <dbReference type="RuleBase" id="RU362001"/>
    </source>
</evidence>
<dbReference type="NCBIfam" id="TIGR03930">
    <property type="entry name" value="WXG100_ESAT6"/>
    <property type="match status" value="1"/>
</dbReference>